<keyword evidence="6 7" id="KW-0030">Aminoacyl-tRNA synthetase</keyword>
<dbReference type="SUPFAM" id="SSF52374">
    <property type="entry name" value="Nucleotidylyl transferase"/>
    <property type="match status" value="1"/>
</dbReference>
<dbReference type="InterPro" id="IPR020751">
    <property type="entry name" value="aa-tRNA-synth_I_codon-bd_sub2"/>
</dbReference>
<feature type="domain" description="Aminoacyl-tRNA synthetase class I anticodon-binding" evidence="9">
    <location>
        <begin position="356"/>
        <end position="507"/>
    </location>
</feature>
<dbReference type="PRINTS" id="PR00987">
    <property type="entry name" value="TRNASYNTHGLU"/>
</dbReference>
<feature type="binding site" evidence="7">
    <location>
        <position position="281"/>
    </location>
    <ligand>
        <name>ATP</name>
        <dbReference type="ChEBI" id="CHEBI:30616"/>
    </ligand>
</feature>
<name>A0A2H0YU45_9BACT</name>
<dbReference type="InterPro" id="IPR014729">
    <property type="entry name" value="Rossmann-like_a/b/a_fold"/>
</dbReference>
<dbReference type="PANTHER" id="PTHR43311">
    <property type="entry name" value="GLUTAMATE--TRNA LIGASE"/>
    <property type="match status" value="1"/>
</dbReference>
<comment type="subcellular location">
    <subcellularLocation>
        <location evidence="7">Cytoplasm</location>
    </subcellularLocation>
</comment>
<dbReference type="GO" id="GO:0005524">
    <property type="term" value="F:ATP binding"/>
    <property type="evidence" value="ECO:0007669"/>
    <property type="project" value="UniProtKB-UniRule"/>
</dbReference>
<evidence type="ECO:0000313" key="11">
    <source>
        <dbReference type="Proteomes" id="UP000228711"/>
    </source>
</evidence>
<comment type="catalytic activity">
    <reaction evidence="7">
        <text>tRNA(Glu) + L-glutamate + ATP = L-glutamyl-tRNA(Glu) + AMP + diphosphate</text>
        <dbReference type="Rhea" id="RHEA:23540"/>
        <dbReference type="Rhea" id="RHEA-COMP:9663"/>
        <dbReference type="Rhea" id="RHEA-COMP:9680"/>
        <dbReference type="ChEBI" id="CHEBI:29985"/>
        <dbReference type="ChEBI" id="CHEBI:30616"/>
        <dbReference type="ChEBI" id="CHEBI:33019"/>
        <dbReference type="ChEBI" id="CHEBI:78442"/>
        <dbReference type="ChEBI" id="CHEBI:78520"/>
        <dbReference type="ChEBI" id="CHEBI:456215"/>
        <dbReference type="EC" id="6.1.1.17"/>
    </reaction>
</comment>
<reference evidence="11" key="1">
    <citation type="submission" date="2017-09" db="EMBL/GenBank/DDBJ databases">
        <title>Depth-based differentiation of microbial function through sediment-hosted aquifers and enrichment of novel symbionts in the deep terrestrial subsurface.</title>
        <authorList>
            <person name="Probst A.J."/>
            <person name="Ladd B."/>
            <person name="Jarett J.K."/>
            <person name="Geller-Mcgrath D.E."/>
            <person name="Sieber C.M.K."/>
            <person name="Emerson J.B."/>
            <person name="Anantharaman K."/>
            <person name="Thomas B.C."/>
            <person name="Malmstrom R."/>
            <person name="Stieglmeier M."/>
            <person name="Klingl A."/>
            <person name="Woyke T."/>
            <person name="Ryan C.M."/>
            <person name="Banfield J.F."/>
        </authorList>
    </citation>
    <scope>NUCLEOTIDE SEQUENCE [LARGE SCALE GENOMIC DNA]</scope>
</reference>
<dbReference type="InterPro" id="IPR049940">
    <property type="entry name" value="GluQ/Sye"/>
</dbReference>
<comment type="subunit">
    <text evidence="7">Monomer.</text>
</comment>
<evidence type="ECO:0000256" key="2">
    <source>
        <dbReference type="ARBA" id="ARBA00022598"/>
    </source>
</evidence>
<comment type="caution">
    <text evidence="7">Lacks conserved residue(s) required for the propagation of feature annotation.</text>
</comment>
<dbReference type="AlphaFoldDB" id="A0A2H0YU45"/>
<dbReference type="PROSITE" id="PS00178">
    <property type="entry name" value="AA_TRNA_LIGASE_I"/>
    <property type="match status" value="1"/>
</dbReference>
<comment type="similarity">
    <text evidence="1 7">Belongs to the class-I aminoacyl-tRNA synthetase family. Glutamate--tRNA ligase type 1 subfamily.</text>
</comment>
<dbReference type="GO" id="GO:0006424">
    <property type="term" value="P:glutamyl-tRNA aminoacylation"/>
    <property type="evidence" value="ECO:0007669"/>
    <property type="project" value="UniProtKB-UniRule"/>
</dbReference>
<protein>
    <recommendedName>
        <fullName evidence="7">Glutamate--tRNA ligase</fullName>
        <ecNumber evidence="7">6.1.1.17</ecNumber>
    </recommendedName>
    <alternativeName>
        <fullName evidence="7">Glutamyl-tRNA synthetase</fullName>
        <shortName evidence="7">GluRS</shortName>
    </alternativeName>
</protein>
<dbReference type="GO" id="GO:0008270">
    <property type="term" value="F:zinc ion binding"/>
    <property type="evidence" value="ECO:0007669"/>
    <property type="project" value="InterPro"/>
</dbReference>
<comment type="function">
    <text evidence="7">Catalyzes the attachment of glutamate to tRNA(Glu) in a two-step reaction: glutamate is first activated by ATP to form Glu-AMP and then transferred to the acceptor end of tRNA(Glu).</text>
</comment>
<dbReference type="Gene3D" id="1.10.10.350">
    <property type="match status" value="1"/>
</dbReference>
<dbReference type="EC" id="6.1.1.17" evidence="7"/>
<dbReference type="InterPro" id="IPR020058">
    <property type="entry name" value="Glu/Gln-tRNA-synth_Ib_cat-dom"/>
</dbReference>
<evidence type="ECO:0000256" key="3">
    <source>
        <dbReference type="ARBA" id="ARBA00022741"/>
    </source>
</evidence>
<feature type="short sequence motif" description="'HIGH' region" evidence="7">
    <location>
        <begin position="29"/>
        <end position="39"/>
    </location>
</feature>
<feature type="domain" description="Glutamyl/glutaminyl-tRNA synthetase class Ib catalytic" evidence="8">
    <location>
        <begin position="23"/>
        <end position="347"/>
    </location>
</feature>
<dbReference type="Proteomes" id="UP000228711">
    <property type="component" value="Unassembled WGS sequence"/>
</dbReference>
<keyword evidence="5 7" id="KW-0648">Protein biosynthesis</keyword>
<dbReference type="InterPro" id="IPR033910">
    <property type="entry name" value="GluRS_core"/>
</dbReference>
<keyword evidence="7" id="KW-0963">Cytoplasm</keyword>
<dbReference type="InterPro" id="IPR000924">
    <property type="entry name" value="Glu/Gln-tRNA-synth"/>
</dbReference>
<dbReference type="CDD" id="cd00808">
    <property type="entry name" value="GluRS_core"/>
    <property type="match status" value="1"/>
</dbReference>
<dbReference type="Pfam" id="PF19269">
    <property type="entry name" value="Anticodon_2"/>
    <property type="match status" value="1"/>
</dbReference>
<dbReference type="HAMAP" id="MF_00022">
    <property type="entry name" value="Glu_tRNA_synth_type1"/>
    <property type="match status" value="1"/>
</dbReference>
<evidence type="ECO:0000256" key="1">
    <source>
        <dbReference type="ARBA" id="ARBA00007894"/>
    </source>
</evidence>
<evidence type="ECO:0000313" key="10">
    <source>
        <dbReference type="EMBL" id="PIS42007.1"/>
    </source>
</evidence>
<evidence type="ECO:0000256" key="7">
    <source>
        <dbReference type="HAMAP-Rule" id="MF_00022"/>
    </source>
</evidence>
<proteinExistence type="inferred from homology"/>
<dbReference type="SUPFAM" id="SSF48163">
    <property type="entry name" value="An anticodon-binding domain of class I aminoacyl-tRNA synthetases"/>
    <property type="match status" value="1"/>
</dbReference>
<evidence type="ECO:0000259" key="9">
    <source>
        <dbReference type="Pfam" id="PF19269"/>
    </source>
</evidence>
<accession>A0A2H0YU45</accession>
<dbReference type="GO" id="GO:0004818">
    <property type="term" value="F:glutamate-tRNA ligase activity"/>
    <property type="evidence" value="ECO:0007669"/>
    <property type="project" value="UniProtKB-UniRule"/>
</dbReference>
<comment type="caution">
    <text evidence="10">The sequence shown here is derived from an EMBL/GenBank/DDBJ whole genome shotgun (WGS) entry which is preliminary data.</text>
</comment>
<evidence type="ECO:0000256" key="5">
    <source>
        <dbReference type="ARBA" id="ARBA00022917"/>
    </source>
</evidence>
<dbReference type="InterPro" id="IPR008925">
    <property type="entry name" value="aa_tRNA-synth_I_cd-bd_sf"/>
</dbReference>
<dbReference type="EMBL" id="PEXV01000002">
    <property type="protein sequence ID" value="PIS42007.1"/>
    <property type="molecule type" value="Genomic_DNA"/>
</dbReference>
<feature type="short sequence motif" description="'KMSKS' region" evidence="7">
    <location>
        <begin position="278"/>
        <end position="282"/>
    </location>
</feature>
<keyword evidence="4 7" id="KW-0067">ATP-binding</keyword>
<dbReference type="FunFam" id="3.40.50.620:FF:000045">
    <property type="entry name" value="Glutamate--tRNA ligase, mitochondrial"/>
    <property type="match status" value="1"/>
</dbReference>
<dbReference type="Pfam" id="PF00749">
    <property type="entry name" value="tRNA-synt_1c"/>
    <property type="match status" value="1"/>
</dbReference>
<organism evidence="10 11">
    <name type="scientific">Candidatus Kerfeldbacteria bacterium CG08_land_8_20_14_0_20_42_7</name>
    <dbReference type="NCBI Taxonomy" id="2014245"/>
    <lineage>
        <taxon>Bacteria</taxon>
        <taxon>Candidatus Kerfeldiibacteriota</taxon>
    </lineage>
</organism>
<dbReference type="NCBIfam" id="TIGR00464">
    <property type="entry name" value="gltX_bact"/>
    <property type="match status" value="1"/>
</dbReference>
<evidence type="ECO:0000256" key="6">
    <source>
        <dbReference type="ARBA" id="ARBA00023146"/>
    </source>
</evidence>
<dbReference type="GO" id="GO:0000049">
    <property type="term" value="F:tRNA binding"/>
    <property type="evidence" value="ECO:0007669"/>
    <property type="project" value="InterPro"/>
</dbReference>
<dbReference type="GO" id="GO:0005737">
    <property type="term" value="C:cytoplasm"/>
    <property type="evidence" value="ECO:0007669"/>
    <property type="project" value="UniProtKB-SubCell"/>
</dbReference>
<dbReference type="Gene3D" id="3.40.50.620">
    <property type="entry name" value="HUPs"/>
    <property type="match status" value="1"/>
</dbReference>
<keyword evidence="2 7" id="KW-0436">Ligase</keyword>
<dbReference type="InterPro" id="IPR004527">
    <property type="entry name" value="Glu-tRNA-ligase_bac/mito"/>
</dbReference>
<gene>
    <name evidence="7" type="primary">gltX</name>
    <name evidence="10" type="ORF">COT25_00035</name>
</gene>
<evidence type="ECO:0000256" key="4">
    <source>
        <dbReference type="ARBA" id="ARBA00022840"/>
    </source>
</evidence>
<dbReference type="PANTHER" id="PTHR43311:SF2">
    <property type="entry name" value="GLUTAMATE--TRNA LIGASE, MITOCHONDRIAL-RELATED"/>
    <property type="match status" value="1"/>
</dbReference>
<keyword evidence="3 7" id="KW-0547">Nucleotide-binding</keyword>
<evidence type="ECO:0000259" key="8">
    <source>
        <dbReference type="Pfam" id="PF00749"/>
    </source>
</evidence>
<dbReference type="InterPro" id="IPR001412">
    <property type="entry name" value="aa-tRNA-synth_I_CS"/>
</dbReference>
<dbReference type="InterPro" id="IPR045462">
    <property type="entry name" value="aa-tRNA-synth_I_cd-bd"/>
</dbReference>
<sequence length="511" mass="59083">MLLLYSPYKRFFLITPMNNSRRVRVRFAPSPTGFLHIGGLRTAFYNYLFAKHHHGDFILRIEDTDQQRKTEGAVEQLLRTMKLFQIEPDEGPVLQDDGSVEEFGSFGPYIQSKRLSLYLSVANKLTTQGDAYYCFCTQERLETLRNIQQKKGLPTKYDGFCRNLTKQEVDVKLQKNEPHVLRLKMPKVGMTELQDIVRGKVSFTNSLIDDQVLVKSDGFPTYHLANVVDDHEMKITHVIRGEEWLSSVPKHLRLYHVLGWEVPAMAHLPILLDEHRAKLSKRKGAVSAEEYVAKGILPDALLNFLLLLGWNPKTEQEVFTRDEMIQLFSLEQVNSSGASVSPKKLSWMNKEYLKKISANALDNLIRKNNLLPDAWLHAAQDSKFWFNFLDLLKDRLETLESIEVDVSYFFEDPKLQKNMLRGKNQDSEDTKKLLIAYKDLLQVLRQWNSKSIKEKTEEWLAENNIKRGELLWPVRVALTGKQFSPGTYELLGVFSKDVVLHRLEAALKELE</sequence>